<evidence type="ECO:0000313" key="1">
    <source>
        <dbReference type="EMBL" id="EET44224.1"/>
    </source>
</evidence>
<evidence type="ECO:0000313" key="2">
    <source>
        <dbReference type="Proteomes" id="UP000005365"/>
    </source>
</evidence>
<gene>
    <name evidence="1" type="ORF">NEISICOT_01946</name>
</gene>
<comment type="caution">
    <text evidence="1">The sequence shown here is derived from an EMBL/GenBank/DDBJ whole genome shotgun (WGS) entry which is preliminary data.</text>
</comment>
<keyword evidence="2" id="KW-1185">Reference proteome</keyword>
<name>C6M5Z6_NEISI</name>
<sequence length="149" mass="15372">MFVVGFGEEVGIGSAVVVVGTAYAFDDGVVADAEVEQCFGTGAFQPGMGTVGNGQALVAEVMFGTVAEDDHVAMLFMLFEGIPNAFFFTQTVDKSEVAFEILGHILADGVAAAFLETVVDTGEAVVFEDGGNDVGDGLVLKQSGGLEMF</sequence>
<dbReference type="AlphaFoldDB" id="C6M5Z6"/>
<dbReference type="Proteomes" id="UP000005365">
    <property type="component" value="Unassembled WGS sequence"/>
</dbReference>
<reference evidence="1" key="1">
    <citation type="submission" date="2009-07" db="EMBL/GenBank/DDBJ databases">
        <authorList>
            <person name="Weinstock G."/>
            <person name="Sodergren E."/>
            <person name="Clifton S."/>
            <person name="Fulton L."/>
            <person name="Fulton B."/>
            <person name="Courtney L."/>
            <person name="Fronick C."/>
            <person name="Harrison M."/>
            <person name="Strong C."/>
            <person name="Farmer C."/>
            <person name="Delahaunty K."/>
            <person name="Markovic C."/>
            <person name="Hall O."/>
            <person name="Minx P."/>
            <person name="Tomlinson C."/>
            <person name="Mitreva M."/>
            <person name="Nelson J."/>
            <person name="Hou S."/>
            <person name="Wollam A."/>
            <person name="Pepin K.H."/>
            <person name="Johnson M."/>
            <person name="Bhonagiri V."/>
            <person name="Nash W.E."/>
            <person name="Warren W."/>
            <person name="Chinwalla A."/>
            <person name="Mardis E.R."/>
            <person name="Wilson R.K."/>
        </authorList>
    </citation>
    <scope>NUCLEOTIDE SEQUENCE [LARGE SCALE GENOMIC DNA]</scope>
    <source>
        <strain evidence="1">ATCC 29256</strain>
    </source>
</reference>
<proteinExistence type="predicted"/>
<dbReference type="EMBL" id="ACKO02000011">
    <property type="protein sequence ID" value="EET44224.1"/>
    <property type="molecule type" value="Genomic_DNA"/>
</dbReference>
<organism evidence="1 2">
    <name type="scientific">Neisseria sicca ATCC 29256</name>
    <dbReference type="NCBI Taxonomy" id="547045"/>
    <lineage>
        <taxon>Bacteria</taxon>
        <taxon>Pseudomonadati</taxon>
        <taxon>Pseudomonadota</taxon>
        <taxon>Betaproteobacteria</taxon>
        <taxon>Neisseriales</taxon>
        <taxon>Neisseriaceae</taxon>
        <taxon>Neisseria</taxon>
    </lineage>
</organism>
<accession>C6M5Z6</accession>
<protein>
    <submittedName>
        <fullName evidence="1">Uncharacterized protein</fullName>
    </submittedName>
</protein>